<accession>A0A3D9VGM3</accession>
<dbReference type="InterPro" id="IPR052044">
    <property type="entry name" value="PKS_Associated_Protein"/>
</dbReference>
<keyword evidence="2" id="KW-0413">Isomerase</keyword>
<dbReference type="GO" id="GO:0016853">
    <property type="term" value="F:isomerase activity"/>
    <property type="evidence" value="ECO:0007669"/>
    <property type="project" value="UniProtKB-KW"/>
</dbReference>
<dbReference type="InterPro" id="IPR014710">
    <property type="entry name" value="RmlC-like_jellyroll"/>
</dbReference>
<comment type="caution">
    <text evidence="2">The sequence shown here is derived from an EMBL/GenBank/DDBJ whole genome shotgun (WGS) entry which is preliminary data.</text>
</comment>
<dbReference type="Pfam" id="PF07883">
    <property type="entry name" value="Cupin_2"/>
    <property type="match status" value="1"/>
</dbReference>
<dbReference type="SUPFAM" id="SSF51182">
    <property type="entry name" value="RmlC-like cupins"/>
    <property type="match status" value="1"/>
</dbReference>
<sequence length="122" mass="14150">MKVDRGDWVWRTMETVNLLELTKDIKGQHKNFVVSNVNSHCLRIAVFTGEYDWHYHSNSDELFIVLEGELLIDFEDGETAVLKPNDSILIPACTIHRTRAFKRTVNLCFENIEADTIKVEQL</sequence>
<dbReference type="CDD" id="cd02226">
    <property type="entry name" value="cupin_YdbB-like"/>
    <property type="match status" value="1"/>
</dbReference>
<dbReference type="AlphaFoldDB" id="A0A3D9VGM3"/>
<evidence type="ECO:0000259" key="1">
    <source>
        <dbReference type="Pfam" id="PF07883"/>
    </source>
</evidence>
<name>A0A3D9VGM3_BACMY</name>
<dbReference type="PANTHER" id="PTHR36114:SF1">
    <property type="entry name" value="16.7 KDA PROTEIN IN WHIE LOCUS"/>
    <property type="match status" value="1"/>
</dbReference>
<dbReference type="Gene3D" id="2.60.120.10">
    <property type="entry name" value="Jelly Rolls"/>
    <property type="match status" value="1"/>
</dbReference>
<dbReference type="InterPro" id="IPR011051">
    <property type="entry name" value="RmlC_Cupin_sf"/>
</dbReference>
<organism evidence="2 3">
    <name type="scientific">Bacillus mycoides</name>
    <dbReference type="NCBI Taxonomy" id="1405"/>
    <lineage>
        <taxon>Bacteria</taxon>
        <taxon>Bacillati</taxon>
        <taxon>Bacillota</taxon>
        <taxon>Bacilli</taxon>
        <taxon>Bacillales</taxon>
        <taxon>Bacillaceae</taxon>
        <taxon>Bacillus</taxon>
        <taxon>Bacillus cereus group</taxon>
    </lineage>
</organism>
<reference evidence="2 3" key="1">
    <citation type="submission" date="2018-08" db="EMBL/GenBank/DDBJ databases">
        <title>Freshwater and sediment microbial communities from various areas in North America, analyzing microbe dynamics in response to fracking.</title>
        <authorList>
            <person name="Lamendella R."/>
        </authorList>
    </citation>
    <scope>NUCLEOTIDE SEQUENCE [LARGE SCALE GENOMIC DNA]</scope>
    <source>
        <strain evidence="2 3">DB-1</strain>
    </source>
</reference>
<dbReference type="PANTHER" id="PTHR36114">
    <property type="entry name" value="16.7 KDA PROTEIN IN WHIE LOCUS"/>
    <property type="match status" value="1"/>
</dbReference>
<proteinExistence type="predicted"/>
<evidence type="ECO:0000313" key="2">
    <source>
        <dbReference type="EMBL" id="REF40639.1"/>
    </source>
</evidence>
<dbReference type="EMBL" id="QTTY01000002">
    <property type="protein sequence ID" value="REF40639.1"/>
    <property type="molecule type" value="Genomic_DNA"/>
</dbReference>
<dbReference type="InterPro" id="IPR013096">
    <property type="entry name" value="Cupin_2"/>
</dbReference>
<protein>
    <submittedName>
        <fullName evidence="2">Mannose-6-phosphate isomerase-like protein (Cupin superfamily)</fullName>
    </submittedName>
</protein>
<gene>
    <name evidence="2" type="ORF">DET55_1024</name>
</gene>
<dbReference type="Proteomes" id="UP000256530">
    <property type="component" value="Unassembled WGS sequence"/>
</dbReference>
<feature type="domain" description="Cupin type-2" evidence="1">
    <location>
        <begin position="52"/>
        <end position="99"/>
    </location>
</feature>
<evidence type="ECO:0000313" key="3">
    <source>
        <dbReference type="Proteomes" id="UP000256530"/>
    </source>
</evidence>